<evidence type="ECO:0000313" key="1">
    <source>
        <dbReference type="EMBL" id="TRY67457.1"/>
    </source>
</evidence>
<evidence type="ECO:0000313" key="2">
    <source>
        <dbReference type="Proteomes" id="UP000318571"/>
    </source>
</evidence>
<dbReference type="EMBL" id="VCGU01000011">
    <property type="protein sequence ID" value="TRY67457.1"/>
    <property type="molecule type" value="Genomic_DNA"/>
</dbReference>
<dbReference type="Proteomes" id="UP000318571">
    <property type="component" value="Chromosome 4"/>
</dbReference>
<sequence>MPRHPKPAPFTDPQPFVIVFQSCLAKMNNSRQNWFHIVVLGIAFDLMDLTNHGNEEAHFTTQNRPCLFNKERKGTKKDQINLGKREISKSDRALYLQFLTLSMKGIAFSLEPQGLVSQDVLGYSTDLINRDHPPSEILPSCHPNRTLIYRKLNIRQSAFHFVGFRLATAY</sequence>
<gene>
    <name evidence="1" type="ORF">TCAL_14678</name>
</gene>
<organism evidence="1 2">
    <name type="scientific">Tigriopus californicus</name>
    <name type="common">Marine copepod</name>
    <dbReference type="NCBI Taxonomy" id="6832"/>
    <lineage>
        <taxon>Eukaryota</taxon>
        <taxon>Metazoa</taxon>
        <taxon>Ecdysozoa</taxon>
        <taxon>Arthropoda</taxon>
        <taxon>Crustacea</taxon>
        <taxon>Multicrustacea</taxon>
        <taxon>Hexanauplia</taxon>
        <taxon>Copepoda</taxon>
        <taxon>Harpacticoida</taxon>
        <taxon>Harpacticidae</taxon>
        <taxon>Tigriopus</taxon>
    </lineage>
</organism>
<dbReference type="AlphaFoldDB" id="A0A553NPW9"/>
<dbReference type="PROSITE" id="PS51257">
    <property type="entry name" value="PROKAR_LIPOPROTEIN"/>
    <property type="match status" value="1"/>
</dbReference>
<proteinExistence type="predicted"/>
<name>A0A553NPW9_TIGCA</name>
<reference evidence="1 2" key="1">
    <citation type="journal article" date="2018" name="Nat. Ecol. Evol.">
        <title>Genomic signatures of mitonuclear coevolution across populations of Tigriopus californicus.</title>
        <authorList>
            <person name="Barreto F.S."/>
            <person name="Watson E.T."/>
            <person name="Lima T.G."/>
            <person name="Willett C.S."/>
            <person name="Edmands S."/>
            <person name="Li W."/>
            <person name="Burton R.S."/>
        </authorList>
    </citation>
    <scope>NUCLEOTIDE SEQUENCE [LARGE SCALE GENOMIC DNA]</scope>
    <source>
        <strain evidence="1 2">San Diego</strain>
    </source>
</reference>
<protein>
    <submittedName>
        <fullName evidence="1">Uncharacterized protein</fullName>
    </submittedName>
</protein>
<accession>A0A553NPW9</accession>
<keyword evidence="2" id="KW-1185">Reference proteome</keyword>
<comment type="caution">
    <text evidence="1">The sequence shown here is derived from an EMBL/GenBank/DDBJ whole genome shotgun (WGS) entry which is preliminary data.</text>
</comment>